<dbReference type="SUPFAM" id="SSF57716">
    <property type="entry name" value="Glucocorticoid receptor-like (DNA-binding domain)"/>
    <property type="match status" value="1"/>
</dbReference>
<feature type="binding site" evidence="1">
    <location>
        <position position="5"/>
    </location>
    <ligand>
        <name>Zn(2+)</name>
        <dbReference type="ChEBI" id="CHEBI:29105"/>
    </ligand>
</feature>
<feature type="binding site" evidence="1">
    <location>
        <position position="48"/>
    </location>
    <ligand>
        <name>Zn(2+)</name>
        <dbReference type="ChEBI" id="CHEBI:29105"/>
    </ligand>
</feature>
<evidence type="ECO:0000313" key="4">
    <source>
        <dbReference type="Proteomes" id="UP000504633"/>
    </source>
</evidence>
<dbReference type="OrthoDB" id="7764603at2759"/>
<dbReference type="GO" id="GO:0005634">
    <property type="term" value="C:nucleus"/>
    <property type="evidence" value="ECO:0007669"/>
    <property type="project" value="InterPro"/>
</dbReference>
<feature type="domain" description="ZAD" evidence="3">
    <location>
        <begin position="3"/>
        <end position="72"/>
    </location>
</feature>
<proteinExistence type="predicted"/>
<dbReference type="Proteomes" id="UP000504633">
    <property type="component" value="Unplaced"/>
</dbReference>
<keyword evidence="1" id="KW-0479">Metal-binding</keyword>
<dbReference type="GO" id="GO:0008270">
    <property type="term" value="F:zinc ion binding"/>
    <property type="evidence" value="ECO:0007669"/>
    <property type="project" value="UniProtKB-UniRule"/>
</dbReference>
<dbReference type="RefSeq" id="XP_023171044.2">
    <property type="nucleotide sequence ID" value="XM_023315276.2"/>
</dbReference>
<keyword evidence="1" id="KW-0863">Zinc-finger</keyword>
<dbReference type="OMA" id="NCVRCRL"/>
<reference evidence="5" key="1">
    <citation type="submission" date="2025-08" db="UniProtKB">
        <authorList>
            <consortium name="RefSeq"/>
        </authorList>
    </citation>
    <scope>IDENTIFICATION</scope>
    <source>
        <strain evidence="5">15085-1641.00</strain>
        <tissue evidence="5">Whole body</tissue>
    </source>
</reference>
<organism evidence="4 5">
    <name type="scientific">Drosophila hydei</name>
    <name type="common">Fruit fly</name>
    <dbReference type="NCBI Taxonomy" id="7224"/>
    <lineage>
        <taxon>Eukaryota</taxon>
        <taxon>Metazoa</taxon>
        <taxon>Ecdysozoa</taxon>
        <taxon>Arthropoda</taxon>
        <taxon>Hexapoda</taxon>
        <taxon>Insecta</taxon>
        <taxon>Pterygota</taxon>
        <taxon>Neoptera</taxon>
        <taxon>Endopterygota</taxon>
        <taxon>Diptera</taxon>
        <taxon>Brachycera</taxon>
        <taxon>Muscomorpha</taxon>
        <taxon>Ephydroidea</taxon>
        <taxon>Drosophilidae</taxon>
        <taxon>Drosophila</taxon>
    </lineage>
</organism>
<protein>
    <submittedName>
        <fullName evidence="5">Uncharacterized protein LOC111599593</fullName>
    </submittedName>
</protein>
<feature type="binding site" evidence="1">
    <location>
        <position position="45"/>
    </location>
    <ligand>
        <name>Zn(2+)</name>
        <dbReference type="ChEBI" id="CHEBI:29105"/>
    </ligand>
</feature>
<keyword evidence="1" id="KW-0862">Zinc</keyword>
<accession>A0A6J1LZ14</accession>
<feature type="binding site" evidence="1">
    <location>
        <position position="8"/>
    </location>
    <ligand>
        <name>Zn(2+)</name>
        <dbReference type="ChEBI" id="CHEBI:29105"/>
    </ligand>
</feature>
<gene>
    <name evidence="5" type="primary">LOC111599593</name>
</gene>
<dbReference type="GeneID" id="111599593"/>
<evidence type="ECO:0000256" key="1">
    <source>
        <dbReference type="PROSITE-ProRule" id="PRU01263"/>
    </source>
</evidence>
<evidence type="ECO:0000259" key="3">
    <source>
        <dbReference type="PROSITE" id="PS51915"/>
    </source>
</evidence>
<dbReference type="PROSITE" id="PS51915">
    <property type="entry name" value="ZAD"/>
    <property type="match status" value="1"/>
</dbReference>
<dbReference type="InterPro" id="IPR012934">
    <property type="entry name" value="Znf_AD"/>
</dbReference>
<evidence type="ECO:0000313" key="5">
    <source>
        <dbReference type="RefSeq" id="XP_023171044.2"/>
    </source>
</evidence>
<keyword evidence="4" id="KW-1185">Reference proteome</keyword>
<dbReference type="Pfam" id="PF07776">
    <property type="entry name" value="zf-AD"/>
    <property type="match status" value="1"/>
</dbReference>
<dbReference type="KEGG" id="dhe:111599593"/>
<dbReference type="SMART" id="SM00868">
    <property type="entry name" value="zf-AD"/>
    <property type="match status" value="1"/>
</dbReference>
<dbReference type="Gene3D" id="3.40.1800.20">
    <property type="match status" value="1"/>
</dbReference>
<sequence>MLTVCRLCLAKDANFVISNGQAAVKILSCTGLEVDPNDKLPQLICNVCRLHLEEFHYFRRRCHAADRRLRQLTRLDRNFDYETDLIDGDKEDVLLLKDVAKCSRTACSESNSHWRREAAQVIRCEIDTYKSDLLALCKQQVREEIEQQVRNEVESLILTDIKKKCQLKVLDELFYEIETWFVHKRNNTARAQAGGSDGIMSDIVAADLERASNLTDQVGRDSELMTTVGSINLNGSEESLVEVLDTVPNQIPQKSSVSTASFMEPIPTPSIALPMVEINMENSQYSHLRDDVSTANFLSFKCVSSLSKSPRRLPIDSTPPKSHQNMEPSPKKLRNSICQIHGIEGSKVQNCYRCRLRGSIDAKKHA</sequence>
<dbReference type="AlphaFoldDB" id="A0A6J1LZ14"/>
<evidence type="ECO:0000256" key="2">
    <source>
        <dbReference type="SAM" id="MobiDB-lite"/>
    </source>
</evidence>
<name>A0A6J1LZ14_DROHY</name>
<feature type="region of interest" description="Disordered" evidence="2">
    <location>
        <begin position="309"/>
        <end position="332"/>
    </location>
</feature>